<dbReference type="CDD" id="cd00778">
    <property type="entry name" value="ProRS_core_arch_euk"/>
    <property type="match status" value="1"/>
</dbReference>
<evidence type="ECO:0000256" key="8">
    <source>
        <dbReference type="ARBA" id="ARBA00060806"/>
    </source>
</evidence>
<dbReference type="Gene3D" id="3.30.930.10">
    <property type="entry name" value="Bira Bifunctional Protein, Domain 2"/>
    <property type="match status" value="1"/>
</dbReference>
<dbReference type="Pfam" id="PF03129">
    <property type="entry name" value="HGTP_anticodon"/>
    <property type="match status" value="1"/>
</dbReference>
<dbReference type="GO" id="GO:0006433">
    <property type="term" value="P:prolyl-tRNA aminoacylation"/>
    <property type="evidence" value="ECO:0007669"/>
    <property type="project" value="UniProtKB-UniRule"/>
</dbReference>
<dbReference type="InterPro" id="IPR016061">
    <property type="entry name" value="Pro-tRNA_ligase_II_C"/>
</dbReference>
<dbReference type="PANTHER" id="PTHR43382:SF2">
    <property type="entry name" value="BIFUNCTIONAL GLUTAMATE_PROLINE--TRNA LIGASE"/>
    <property type="match status" value="1"/>
</dbReference>
<accession>A0A150TBM8</accession>
<keyword evidence="3 9" id="KW-0547">Nucleotide-binding</keyword>
<evidence type="ECO:0000256" key="2">
    <source>
        <dbReference type="ARBA" id="ARBA00022598"/>
    </source>
</evidence>
<dbReference type="SUPFAM" id="SSF55681">
    <property type="entry name" value="Class II aaRS and biotin synthetases"/>
    <property type="match status" value="1"/>
</dbReference>
<evidence type="ECO:0000256" key="1">
    <source>
        <dbReference type="ARBA" id="ARBA00022490"/>
    </source>
</evidence>
<comment type="subunit">
    <text evidence="9">Homodimer.</text>
</comment>
<dbReference type="EMBL" id="JEMC01000768">
    <property type="protein sequence ID" value="KYG02051.1"/>
    <property type="molecule type" value="Genomic_DNA"/>
</dbReference>
<comment type="caution">
    <text evidence="11">The sequence shown here is derived from an EMBL/GenBank/DDBJ whole genome shotgun (WGS) entry which is preliminary data.</text>
</comment>
<organism evidence="11 12">
    <name type="scientific">Sorangium cellulosum</name>
    <name type="common">Polyangium cellulosum</name>
    <dbReference type="NCBI Taxonomy" id="56"/>
    <lineage>
        <taxon>Bacteria</taxon>
        <taxon>Pseudomonadati</taxon>
        <taxon>Myxococcota</taxon>
        <taxon>Polyangia</taxon>
        <taxon>Polyangiales</taxon>
        <taxon>Polyangiaceae</taxon>
        <taxon>Sorangium</taxon>
    </lineage>
</organism>
<dbReference type="EC" id="6.1.1.15" evidence="9"/>
<gene>
    <name evidence="9" type="primary">proS</name>
    <name evidence="11" type="ORF">BE18_12790</name>
</gene>
<dbReference type="Gene3D" id="3.30.110.30">
    <property type="entry name" value="C-terminal domain of ProRS"/>
    <property type="match status" value="1"/>
</dbReference>
<dbReference type="PANTHER" id="PTHR43382">
    <property type="entry name" value="PROLYL-TRNA SYNTHETASE"/>
    <property type="match status" value="1"/>
</dbReference>
<dbReference type="InterPro" id="IPR036621">
    <property type="entry name" value="Anticodon-bd_dom_sf"/>
</dbReference>
<dbReference type="Pfam" id="PF00587">
    <property type="entry name" value="tRNA-synt_2b"/>
    <property type="match status" value="1"/>
</dbReference>
<protein>
    <recommendedName>
        <fullName evidence="9">Proline--tRNA ligase</fullName>
        <ecNumber evidence="9">6.1.1.15</ecNumber>
    </recommendedName>
    <alternativeName>
        <fullName evidence="9">Prolyl-tRNA synthetase</fullName>
        <shortName evidence="9">ProRS</shortName>
    </alternativeName>
</protein>
<keyword evidence="1 9" id="KW-0963">Cytoplasm</keyword>
<comment type="similarity">
    <text evidence="8 9">Belongs to the class-II aminoacyl-tRNA synthetase family. ProS type 3 subfamily.</text>
</comment>
<dbReference type="InterPro" id="IPR045864">
    <property type="entry name" value="aa-tRNA-synth_II/BPL/LPL"/>
</dbReference>
<dbReference type="SUPFAM" id="SSF52954">
    <property type="entry name" value="Class II aaRS ABD-related"/>
    <property type="match status" value="1"/>
</dbReference>
<keyword evidence="4 9" id="KW-0067">ATP-binding</keyword>
<dbReference type="InterPro" id="IPR002314">
    <property type="entry name" value="aa-tRNA-synt_IIb"/>
</dbReference>
<comment type="subcellular location">
    <subcellularLocation>
        <location evidence="9">Cytoplasm</location>
    </subcellularLocation>
</comment>
<keyword evidence="5 9" id="KW-0648">Protein biosynthesis</keyword>
<evidence type="ECO:0000256" key="6">
    <source>
        <dbReference type="ARBA" id="ARBA00023146"/>
    </source>
</evidence>
<evidence type="ECO:0000256" key="7">
    <source>
        <dbReference type="ARBA" id="ARBA00047671"/>
    </source>
</evidence>
<keyword evidence="2 9" id="KW-0436">Ligase</keyword>
<dbReference type="InterPro" id="IPR033721">
    <property type="entry name" value="ProRS_core_arch_euk"/>
</dbReference>
<dbReference type="HAMAP" id="MF_01571">
    <property type="entry name" value="Pro_tRNA_synth_type3"/>
    <property type="match status" value="1"/>
</dbReference>
<evidence type="ECO:0000256" key="4">
    <source>
        <dbReference type="ARBA" id="ARBA00022840"/>
    </source>
</evidence>
<dbReference type="Proteomes" id="UP000075515">
    <property type="component" value="Unassembled WGS sequence"/>
</dbReference>
<dbReference type="SUPFAM" id="SSF64586">
    <property type="entry name" value="C-terminal domain of ProRS"/>
    <property type="match status" value="1"/>
</dbReference>
<reference evidence="11 12" key="1">
    <citation type="submission" date="2014-02" db="EMBL/GenBank/DDBJ databases">
        <title>The small core and large imbalanced accessory genome model reveals a collaborative survival strategy of Sorangium cellulosum strains in nature.</title>
        <authorList>
            <person name="Han K."/>
            <person name="Peng R."/>
            <person name="Blom J."/>
            <person name="Li Y.-Z."/>
        </authorList>
    </citation>
    <scope>NUCLEOTIDE SEQUENCE [LARGE SCALE GENOMIC DNA]</scope>
    <source>
        <strain evidence="11 12">So0149</strain>
    </source>
</reference>
<dbReference type="FunFam" id="3.30.930.10:FF:000023">
    <property type="entry name" value="Proline--tRNA ligase"/>
    <property type="match status" value="1"/>
</dbReference>
<evidence type="ECO:0000256" key="9">
    <source>
        <dbReference type="HAMAP-Rule" id="MF_01571"/>
    </source>
</evidence>
<comment type="domain">
    <text evidence="9">Consists of three domains: the N-terminal catalytic domain, the anticodon-binding domain and the C-terminal extension.</text>
</comment>
<dbReference type="Pfam" id="PF09180">
    <property type="entry name" value="ProRS-C_1"/>
    <property type="match status" value="1"/>
</dbReference>
<dbReference type="InterPro" id="IPR006195">
    <property type="entry name" value="aa-tRNA-synth_II"/>
</dbReference>
<dbReference type="GO" id="GO:0004827">
    <property type="term" value="F:proline-tRNA ligase activity"/>
    <property type="evidence" value="ECO:0007669"/>
    <property type="project" value="UniProtKB-UniRule"/>
</dbReference>
<keyword evidence="6 9" id="KW-0030">Aminoacyl-tRNA synthetase</keyword>
<dbReference type="GO" id="GO:0005737">
    <property type="term" value="C:cytoplasm"/>
    <property type="evidence" value="ECO:0007669"/>
    <property type="project" value="UniProtKB-SubCell"/>
</dbReference>
<dbReference type="GO" id="GO:0005524">
    <property type="term" value="F:ATP binding"/>
    <property type="evidence" value="ECO:0007669"/>
    <property type="project" value="UniProtKB-UniRule"/>
</dbReference>
<evidence type="ECO:0000313" key="11">
    <source>
        <dbReference type="EMBL" id="KYG02051.1"/>
    </source>
</evidence>
<dbReference type="GO" id="GO:0017101">
    <property type="term" value="C:aminoacyl-tRNA synthetase multienzyme complex"/>
    <property type="evidence" value="ECO:0007669"/>
    <property type="project" value="TreeGrafter"/>
</dbReference>
<proteinExistence type="inferred from homology"/>
<feature type="domain" description="Aminoacyl-transfer RNA synthetases class-II family profile" evidence="10">
    <location>
        <begin position="48"/>
        <end position="300"/>
    </location>
</feature>
<dbReference type="SMART" id="SM00946">
    <property type="entry name" value="ProRS-C_1"/>
    <property type="match status" value="1"/>
</dbReference>
<dbReference type="AlphaFoldDB" id="A0A150TBM8"/>
<evidence type="ECO:0000256" key="5">
    <source>
        <dbReference type="ARBA" id="ARBA00022917"/>
    </source>
</evidence>
<evidence type="ECO:0000313" key="12">
    <source>
        <dbReference type="Proteomes" id="UP000075515"/>
    </source>
</evidence>
<dbReference type="InterPro" id="IPR004154">
    <property type="entry name" value="Anticodon-bd"/>
</dbReference>
<comment type="catalytic activity">
    <reaction evidence="7 9">
        <text>tRNA(Pro) + L-proline + ATP = L-prolyl-tRNA(Pro) + AMP + diphosphate</text>
        <dbReference type="Rhea" id="RHEA:14305"/>
        <dbReference type="Rhea" id="RHEA-COMP:9700"/>
        <dbReference type="Rhea" id="RHEA-COMP:9702"/>
        <dbReference type="ChEBI" id="CHEBI:30616"/>
        <dbReference type="ChEBI" id="CHEBI:33019"/>
        <dbReference type="ChEBI" id="CHEBI:60039"/>
        <dbReference type="ChEBI" id="CHEBI:78442"/>
        <dbReference type="ChEBI" id="CHEBI:78532"/>
        <dbReference type="ChEBI" id="CHEBI:456215"/>
        <dbReference type="EC" id="6.1.1.15"/>
    </reaction>
</comment>
<dbReference type="PROSITE" id="PS50862">
    <property type="entry name" value="AA_TRNA_LIGASE_II"/>
    <property type="match status" value="1"/>
</dbReference>
<evidence type="ECO:0000256" key="3">
    <source>
        <dbReference type="ARBA" id="ARBA00022741"/>
    </source>
</evidence>
<dbReference type="Gene3D" id="3.40.50.800">
    <property type="entry name" value="Anticodon-binding domain"/>
    <property type="match status" value="1"/>
</dbReference>
<dbReference type="NCBIfam" id="TIGR00408">
    <property type="entry name" value="proS_fam_I"/>
    <property type="match status" value="1"/>
</dbReference>
<dbReference type="InterPro" id="IPR004499">
    <property type="entry name" value="Pro-tRNA-ligase_IIa_arc-type"/>
</dbReference>
<dbReference type="InterPro" id="IPR017449">
    <property type="entry name" value="Pro-tRNA_synth_II"/>
</dbReference>
<comment type="function">
    <text evidence="9">Catalyzes the attachment of proline to tRNA(Pro) in a two-step reaction: proline is first activated by ATP to form Pro-AMP and then transferred to the acceptor end of tRNA(Pro).</text>
</comment>
<sequence length="518" mass="57736">MAKNEAPKTAITPTRNEDYPEWYQQVVRAADLAESSPVRGCMVIKPWGYAIWENIQRELDSMFKATGHKNAYFPLFIPKSFLEKEAEHVEGFAKECAVVTHHRLVPGPGGGLIPDPQARLEEPLIVRPTSETIIGAAFASWVQSYRDLPLLINQWANVVRWELRTRLFLRTAEFLWQEGHTAHASEAEAREETLRMLGVYATFARDFMAMPVLEGPKTASERFPGAVDTYAIEAMMQDRKALQAGTSHFLGQNFAKASGIKFQTKEETEEYAWTTSWGVSTRLVGGLIMTHSDDDGLVLPPRLAPAHVVILPVYRGDDTRVKIDEYIDGLAKELRAQRFGERRVEVEIDRRDIRGGEKQWEWVKKGVPLRIEIGPRDVDGGVAVVMRRDRSPKDKASMARAELTGRITEILADIQATLYARALAMRDANTHVIDSRADFDAFFGSKGGKEAPGGFALAHWSGDPEVEAAVKDAHKVTIRCIPTGGFEGAPWADAVTGEGTCIFTGKPSPRRVVFARSY</sequence>
<evidence type="ECO:0000259" key="10">
    <source>
        <dbReference type="PROSITE" id="PS50862"/>
    </source>
</evidence>
<name>A0A150TBM8_SORCE</name>